<evidence type="ECO:0000313" key="4">
    <source>
        <dbReference type="Proteomes" id="UP000037069"/>
    </source>
</evidence>
<feature type="region of interest" description="Disordered" evidence="1">
    <location>
        <begin position="260"/>
        <end position="291"/>
    </location>
</feature>
<keyword evidence="4" id="KW-1185">Reference proteome</keyword>
<feature type="region of interest" description="Disordered" evidence="1">
    <location>
        <begin position="312"/>
        <end position="336"/>
    </location>
</feature>
<name>A0A0L0BSJ8_LUCCU</name>
<dbReference type="Pfam" id="PF07776">
    <property type="entry name" value="zf-AD"/>
    <property type="match status" value="1"/>
</dbReference>
<sequence>MSEKSSEYLKRTCLICGCHTNQTINIYEPRSGPNIVQLIQAKFKFQPLNEDKYLCFSCNNWLINWHSLQALNSNDAESPSGTFRSHLNSGNVMQDEKSSGSKKQVAVCRPIAQVKPRQLAEQEQLVTALQHVSTPPEQTEQTSRSETEDNSKPMSKINFNKRNFRLQLAKRVGARVQQKSMQQCSCGKYMVVRAAKTSLKMPTQTALKCRKCREFSRLKACYLRSIVQVERELSQREAPLFIARNPQNLVIETETATEIETTENESQSIQQNHTQQQQQSPPQQIRQQFLPKPTVDGKVVSMLRRLGTTLTREPQENGSNTSTLPQIMSPTKPKSKWLRPLEDDEVLVNFDTSISEVLPSLADQFTHVNSFTARKRLMFQVSETAEVIDLCEEEEEQESNEELMEMETTTEEFTNTFNLPKGLTITLV</sequence>
<dbReference type="STRING" id="7375.A0A0L0BSJ8"/>
<feature type="region of interest" description="Disordered" evidence="1">
    <location>
        <begin position="130"/>
        <end position="157"/>
    </location>
</feature>
<dbReference type="GO" id="GO:0008270">
    <property type="term" value="F:zinc ion binding"/>
    <property type="evidence" value="ECO:0007669"/>
    <property type="project" value="InterPro"/>
</dbReference>
<evidence type="ECO:0000313" key="3">
    <source>
        <dbReference type="EMBL" id="KNC23055.1"/>
    </source>
</evidence>
<organism evidence="3 4">
    <name type="scientific">Lucilia cuprina</name>
    <name type="common">Green bottle fly</name>
    <name type="synonym">Australian sheep blowfly</name>
    <dbReference type="NCBI Taxonomy" id="7375"/>
    <lineage>
        <taxon>Eukaryota</taxon>
        <taxon>Metazoa</taxon>
        <taxon>Ecdysozoa</taxon>
        <taxon>Arthropoda</taxon>
        <taxon>Hexapoda</taxon>
        <taxon>Insecta</taxon>
        <taxon>Pterygota</taxon>
        <taxon>Neoptera</taxon>
        <taxon>Endopterygota</taxon>
        <taxon>Diptera</taxon>
        <taxon>Brachycera</taxon>
        <taxon>Muscomorpha</taxon>
        <taxon>Oestroidea</taxon>
        <taxon>Calliphoridae</taxon>
        <taxon>Luciliinae</taxon>
        <taxon>Lucilia</taxon>
    </lineage>
</organism>
<protein>
    <submittedName>
        <fullName evidence="3">Protein phyllopod</fullName>
    </submittedName>
</protein>
<evidence type="ECO:0000259" key="2">
    <source>
        <dbReference type="Pfam" id="PF07776"/>
    </source>
</evidence>
<dbReference type="Proteomes" id="UP000037069">
    <property type="component" value="Unassembled WGS sequence"/>
</dbReference>
<feature type="region of interest" description="Disordered" evidence="1">
    <location>
        <begin position="77"/>
        <end position="99"/>
    </location>
</feature>
<comment type="caution">
    <text evidence="3">The sequence shown here is derived from an EMBL/GenBank/DDBJ whole genome shotgun (WGS) entry which is preliminary data.</text>
</comment>
<dbReference type="OrthoDB" id="7959766at2759"/>
<feature type="compositionally biased region" description="Low complexity" evidence="1">
    <location>
        <begin position="267"/>
        <end position="288"/>
    </location>
</feature>
<dbReference type="InterPro" id="IPR012934">
    <property type="entry name" value="Znf_AD"/>
</dbReference>
<reference evidence="3 4" key="1">
    <citation type="journal article" date="2015" name="Nat. Commun.">
        <title>Lucilia cuprina genome unlocks parasitic fly biology to underpin future interventions.</title>
        <authorList>
            <person name="Anstead C.A."/>
            <person name="Korhonen P.K."/>
            <person name="Young N.D."/>
            <person name="Hall R.S."/>
            <person name="Jex A.R."/>
            <person name="Murali S.C."/>
            <person name="Hughes D.S."/>
            <person name="Lee S.F."/>
            <person name="Perry T."/>
            <person name="Stroehlein A.J."/>
            <person name="Ansell B.R."/>
            <person name="Breugelmans B."/>
            <person name="Hofmann A."/>
            <person name="Qu J."/>
            <person name="Dugan S."/>
            <person name="Lee S.L."/>
            <person name="Chao H."/>
            <person name="Dinh H."/>
            <person name="Han Y."/>
            <person name="Doddapaneni H.V."/>
            <person name="Worley K.C."/>
            <person name="Muzny D.M."/>
            <person name="Ioannidis P."/>
            <person name="Waterhouse R.M."/>
            <person name="Zdobnov E.M."/>
            <person name="James P.J."/>
            <person name="Bagnall N.H."/>
            <person name="Kotze A.C."/>
            <person name="Gibbs R.A."/>
            <person name="Richards S."/>
            <person name="Batterham P."/>
            <person name="Gasser R.B."/>
        </authorList>
    </citation>
    <scope>NUCLEOTIDE SEQUENCE [LARGE SCALE GENOMIC DNA]</scope>
    <source>
        <strain evidence="3 4">LS</strain>
        <tissue evidence="3">Full body</tissue>
    </source>
</reference>
<dbReference type="GO" id="GO:0005634">
    <property type="term" value="C:nucleus"/>
    <property type="evidence" value="ECO:0007669"/>
    <property type="project" value="InterPro"/>
</dbReference>
<feature type="compositionally biased region" description="Polar residues" evidence="1">
    <location>
        <begin position="77"/>
        <end position="92"/>
    </location>
</feature>
<accession>A0A0L0BSJ8</accession>
<feature type="domain" description="ZAD" evidence="2">
    <location>
        <begin position="12"/>
        <end position="70"/>
    </location>
</feature>
<dbReference type="OMA" id="SHMGNSV"/>
<feature type="compositionally biased region" description="Polar residues" evidence="1">
    <location>
        <begin position="312"/>
        <end position="329"/>
    </location>
</feature>
<gene>
    <name evidence="3" type="ORF">FF38_06402</name>
</gene>
<dbReference type="AlphaFoldDB" id="A0A0L0BSJ8"/>
<dbReference type="EMBL" id="JRES01001421">
    <property type="protein sequence ID" value="KNC23055.1"/>
    <property type="molecule type" value="Genomic_DNA"/>
</dbReference>
<proteinExistence type="predicted"/>
<evidence type="ECO:0000256" key="1">
    <source>
        <dbReference type="SAM" id="MobiDB-lite"/>
    </source>
</evidence>